<organism evidence="5 6">
    <name type="scientific">Sulfurimicrobium lacus</name>
    <dbReference type="NCBI Taxonomy" id="2715678"/>
    <lineage>
        <taxon>Bacteria</taxon>
        <taxon>Pseudomonadati</taxon>
        <taxon>Pseudomonadota</taxon>
        <taxon>Betaproteobacteria</taxon>
        <taxon>Nitrosomonadales</taxon>
        <taxon>Sulfuricellaceae</taxon>
        <taxon>Sulfurimicrobium</taxon>
    </lineage>
</organism>
<dbReference type="InterPro" id="IPR018490">
    <property type="entry name" value="cNMP-bd_dom_sf"/>
</dbReference>
<dbReference type="PANTHER" id="PTHR24567:SF74">
    <property type="entry name" value="HTH-TYPE TRANSCRIPTIONAL REGULATOR ARCR"/>
    <property type="match status" value="1"/>
</dbReference>
<dbReference type="CDD" id="cd00038">
    <property type="entry name" value="CAP_ED"/>
    <property type="match status" value="1"/>
</dbReference>
<dbReference type="SUPFAM" id="SSF51206">
    <property type="entry name" value="cAMP-binding domain-like"/>
    <property type="match status" value="1"/>
</dbReference>
<dbReference type="PANTHER" id="PTHR24567">
    <property type="entry name" value="CRP FAMILY TRANSCRIPTIONAL REGULATORY PROTEIN"/>
    <property type="match status" value="1"/>
</dbReference>
<keyword evidence="2" id="KW-0238">DNA-binding</keyword>
<dbReference type="InterPro" id="IPR000595">
    <property type="entry name" value="cNMP-bd_dom"/>
</dbReference>
<keyword evidence="1" id="KW-0805">Transcription regulation</keyword>
<evidence type="ECO:0000256" key="3">
    <source>
        <dbReference type="ARBA" id="ARBA00023163"/>
    </source>
</evidence>
<dbReference type="GO" id="GO:0005829">
    <property type="term" value="C:cytosol"/>
    <property type="evidence" value="ECO:0007669"/>
    <property type="project" value="TreeGrafter"/>
</dbReference>
<dbReference type="Gene3D" id="1.10.10.10">
    <property type="entry name" value="Winged helix-like DNA-binding domain superfamily/Winged helix DNA-binding domain"/>
    <property type="match status" value="1"/>
</dbReference>
<evidence type="ECO:0000313" key="5">
    <source>
        <dbReference type="EMBL" id="BCB26025.1"/>
    </source>
</evidence>
<dbReference type="InterPro" id="IPR036390">
    <property type="entry name" value="WH_DNA-bd_sf"/>
</dbReference>
<evidence type="ECO:0000259" key="4">
    <source>
        <dbReference type="PROSITE" id="PS51063"/>
    </source>
</evidence>
<evidence type="ECO:0000256" key="2">
    <source>
        <dbReference type="ARBA" id="ARBA00023125"/>
    </source>
</evidence>
<dbReference type="RefSeq" id="WP_173061036.1">
    <property type="nucleotide sequence ID" value="NZ_AP022853.1"/>
</dbReference>
<dbReference type="AlphaFoldDB" id="A0A6F8VB93"/>
<dbReference type="SUPFAM" id="SSF46785">
    <property type="entry name" value="Winged helix' DNA-binding domain"/>
    <property type="match status" value="1"/>
</dbReference>
<proteinExistence type="predicted"/>
<dbReference type="KEGG" id="slac:SKTS_09110"/>
<dbReference type="SMART" id="SM00419">
    <property type="entry name" value="HTH_CRP"/>
    <property type="match status" value="1"/>
</dbReference>
<dbReference type="EMBL" id="AP022853">
    <property type="protein sequence ID" value="BCB26025.1"/>
    <property type="molecule type" value="Genomic_DNA"/>
</dbReference>
<keyword evidence="3" id="KW-0804">Transcription</keyword>
<sequence>MNDVTKAQLLALFPSLRDLPAELMRRLDQEAAYIEAPAGTVLFENSSPCQAFPMPLSGSVRVVRTGANGRELQLYRVAPGESCIITSSCLLGQNAYPARGIAEGSLSAVVVPRALFTLLIEQHPPFRAYVFNLFGERLADLMQLVEEVAFRKLDQRLAALLLGKGEIIHATHQGLADELGSVREIISRLLKGFQEQGMLELGREQIRVLDTKALRAIAM</sequence>
<evidence type="ECO:0000256" key="1">
    <source>
        <dbReference type="ARBA" id="ARBA00023015"/>
    </source>
</evidence>
<dbReference type="Gene3D" id="2.60.120.10">
    <property type="entry name" value="Jelly Rolls"/>
    <property type="match status" value="1"/>
</dbReference>
<protein>
    <submittedName>
        <fullName evidence="5">Crp/Fnr family transcriptional regulator</fullName>
    </submittedName>
</protein>
<dbReference type="InterPro" id="IPR012318">
    <property type="entry name" value="HTH_CRP"/>
</dbReference>
<keyword evidence="6" id="KW-1185">Reference proteome</keyword>
<reference evidence="6" key="1">
    <citation type="submission" date="2020-03" db="EMBL/GenBank/DDBJ databases">
        <title>Complete genome sequence of sulfur-oxidizing bacterium skT11.</title>
        <authorList>
            <person name="Kanda M."/>
            <person name="Kojima H."/>
            <person name="Fukui M."/>
        </authorList>
    </citation>
    <scope>NUCLEOTIDE SEQUENCE [LARGE SCALE GENOMIC DNA]</scope>
    <source>
        <strain evidence="6">skT11</strain>
    </source>
</reference>
<dbReference type="GO" id="GO:0003700">
    <property type="term" value="F:DNA-binding transcription factor activity"/>
    <property type="evidence" value="ECO:0007669"/>
    <property type="project" value="TreeGrafter"/>
</dbReference>
<dbReference type="InterPro" id="IPR050397">
    <property type="entry name" value="Env_Response_Regulators"/>
</dbReference>
<dbReference type="InterPro" id="IPR036388">
    <property type="entry name" value="WH-like_DNA-bd_sf"/>
</dbReference>
<dbReference type="Pfam" id="PF13545">
    <property type="entry name" value="HTH_Crp_2"/>
    <property type="match status" value="1"/>
</dbReference>
<feature type="domain" description="HTH crp-type" evidence="4">
    <location>
        <begin position="151"/>
        <end position="212"/>
    </location>
</feature>
<accession>A0A6F8VB93</accession>
<dbReference type="InterPro" id="IPR014710">
    <property type="entry name" value="RmlC-like_jellyroll"/>
</dbReference>
<dbReference type="Proteomes" id="UP000502260">
    <property type="component" value="Chromosome"/>
</dbReference>
<evidence type="ECO:0000313" key="6">
    <source>
        <dbReference type="Proteomes" id="UP000502260"/>
    </source>
</evidence>
<name>A0A6F8VB93_9PROT</name>
<dbReference type="PROSITE" id="PS51063">
    <property type="entry name" value="HTH_CRP_2"/>
    <property type="match status" value="1"/>
</dbReference>
<gene>
    <name evidence="5" type="ORF">SKTS_09110</name>
</gene>
<dbReference type="Pfam" id="PF00027">
    <property type="entry name" value="cNMP_binding"/>
    <property type="match status" value="1"/>
</dbReference>
<dbReference type="GO" id="GO:0003677">
    <property type="term" value="F:DNA binding"/>
    <property type="evidence" value="ECO:0007669"/>
    <property type="project" value="UniProtKB-KW"/>
</dbReference>